<dbReference type="EMBL" id="JADIMC010000039">
    <property type="protein sequence ID" value="MBO8476028.1"/>
    <property type="molecule type" value="Genomic_DNA"/>
</dbReference>
<gene>
    <name evidence="1" type="ORF">IAB88_03430</name>
</gene>
<comment type="caution">
    <text evidence="1">The sequence shown here is derived from an EMBL/GenBank/DDBJ whole genome shotgun (WGS) entry which is preliminary data.</text>
</comment>
<reference evidence="1" key="2">
    <citation type="journal article" date="2021" name="PeerJ">
        <title>Extensive microbial diversity within the chicken gut microbiome revealed by metagenomics and culture.</title>
        <authorList>
            <person name="Gilroy R."/>
            <person name="Ravi A."/>
            <person name="Getino M."/>
            <person name="Pursley I."/>
            <person name="Horton D.L."/>
            <person name="Alikhan N.F."/>
            <person name="Baker D."/>
            <person name="Gharbi K."/>
            <person name="Hall N."/>
            <person name="Watson M."/>
            <person name="Adriaenssens E.M."/>
            <person name="Foster-Nyarko E."/>
            <person name="Jarju S."/>
            <person name="Secka A."/>
            <person name="Antonio M."/>
            <person name="Oren A."/>
            <person name="Chaudhuri R.R."/>
            <person name="La Ragione R."/>
            <person name="Hildebrand F."/>
            <person name="Pallen M.J."/>
        </authorList>
    </citation>
    <scope>NUCLEOTIDE SEQUENCE</scope>
    <source>
        <strain evidence="1">6919</strain>
    </source>
</reference>
<organism evidence="1 2">
    <name type="scientific">Candidatus Limisoma faecipullorum</name>
    <dbReference type="NCBI Taxonomy" id="2840854"/>
    <lineage>
        <taxon>Bacteria</taxon>
        <taxon>Pseudomonadati</taxon>
        <taxon>Bacteroidota</taxon>
        <taxon>Bacteroidia</taxon>
        <taxon>Bacteroidales</taxon>
        <taxon>Candidatus Limisoma</taxon>
    </lineage>
</organism>
<evidence type="ECO:0000313" key="1">
    <source>
        <dbReference type="EMBL" id="MBO8476028.1"/>
    </source>
</evidence>
<sequence length="140" mass="16232">MGLDYPGGCFGQARAKKSEFAATEMQAMAALKKYAAGELDKDRFGEEMMRISAEFYELLKDGHGNFVFDEHTPAWLNLFLGNKFTRWNKARLIFNAARQKPEFLSEPGWKEIEDMVASEDRLFMNAVEYCIREWDNAKKR</sequence>
<accession>A0A9D9NK45</accession>
<dbReference type="AlphaFoldDB" id="A0A9D9NK45"/>
<name>A0A9D9NK45_9BACT</name>
<dbReference type="Proteomes" id="UP000823598">
    <property type="component" value="Unassembled WGS sequence"/>
</dbReference>
<evidence type="ECO:0000313" key="2">
    <source>
        <dbReference type="Proteomes" id="UP000823598"/>
    </source>
</evidence>
<protein>
    <submittedName>
        <fullName evidence="1">Uncharacterized protein</fullName>
    </submittedName>
</protein>
<reference evidence="1" key="1">
    <citation type="submission" date="2020-10" db="EMBL/GenBank/DDBJ databases">
        <authorList>
            <person name="Gilroy R."/>
        </authorList>
    </citation>
    <scope>NUCLEOTIDE SEQUENCE</scope>
    <source>
        <strain evidence="1">6919</strain>
    </source>
</reference>
<proteinExistence type="predicted"/>